<dbReference type="EMBL" id="CM026431">
    <property type="protein sequence ID" value="KAG0558623.1"/>
    <property type="molecule type" value="Genomic_DNA"/>
</dbReference>
<keyword evidence="2" id="KW-1185">Reference proteome</keyword>
<organism evidence="1 2">
    <name type="scientific">Ceratodon purpureus</name>
    <name type="common">Fire moss</name>
    <name type="synonym">Dicranum purpureum</name>
    <dbReference type="NCBI Taxonomy" id="3225"/>
    <lineage>
        <taxon>Eukaryota</taxon>
        <taxon>Viridiplantae</taxon>
        <taxon>Streptophyta</taxon>
        <taxon>Embryophyta</taxon>
        <taxon>Bryophyta</taxon>
        <taxon>Bryophytina</taxon>
        <taxon>Bryopsida</taxon>
        <taxon>Dicranidae</taxon>
        <taxon>Pseudoditrichales</taxon>
        <taxon>Ditrichaceae</taxon>
        <taxon>Ceratodon</taxon>
    </lineage>
</organism>
<gene>
    <name evidence="1" type="ORF">KC19_10G041600</name>
</gene>
<comment type="caution">
    <text evidence="1">The sequence shown here is derived from an EMBL/GenBank/DDBJ whole genome shotgun (WGS) entry which is preliminary data.</text>
</comment>
<dbReference type="AlphaFoldDB" id="A0A8T0GHX8"/>
<accession>A0A8T0GHX8</accession>
<proteinExistence type="predicted"/>
<reference evidence="1" key="1">
    <citation type="submission" date="2020-06" db="EMBL/GenBank/DDBJ databases">
        <title>WGS assembly of Ceratodon purpureus strain R40.</title>
        <authorList>
            <person name="Carey S.B."/>
            <person name="Jenkins J."/>
            <person name="Shu S."/>
            <person name="Lovell J.T."/>
            <person name="Sreedasyam A."/>
            <person name="Maumus F."/>
            <person name="Tiley G.P."/>
            <person name="Fernandez-Pozo N."/>
            <person name="Barry K."/>
            <person name="Chen C."/>
            <person name="Wang M."/>
            <person name="Lipzen A."/>
            <person name="Daum C."/>
            <person name="Saski C.A."/>
            <person name="Payton A.C."/>
            <person name="Mcbreen J.C."/>
            <person name="Conrad R.E."/>
            <person name="Kollar L.M."/>
            <person name="Olsson S."/>
            <person name="Huttunen S."/>
            <person name="Landis J.B."/>
            <person name="Wickett N.J."/>
            <person name="Johnson M.G."/>
            <person name="Rensing S.A."/>
            <person name="Grimwood J."/>
            <person name="Schmutz J."/>
            <person name="Mcdaniel S.F."/>
        </authorList>
    </citation>
    <scope>NUCLEOTIDE SEQUENCE</scope>
    <source>
        <strain evidence="1">R40</strain>
    </source>
</reference>
<protein>
    <submittedName>
        <fullName evidence="1">Uncharacterized protein</fullName>
    </submittedName>
</protein>
<sequence length="111" mass="12974">MVSSSTIVFTLRSGHLQVKKKLPKLNKELVMSRMIRLQQLSRTKPSKWTKMHQNTEPYILTSRRVISDEGERISTKKNLQQMSVKAGKKPRIEVQERALRNHEVYLSRPFG</sequence>
<name>A0A8T0GHX8_CERPU</name>
<dbReference type="Proteomes" id="UP000822688">
    <property type="component" value="Chromosome 10"/>
</dbReference>
<evidence type="ECO:0000313" key="2">
    <source>
        <dbReference type="Proteomes" id="UP000822688"/>
    </source>
</evidence>
<evidence type="ECO:0000313" key="1">
    <source>
        <dbReference type="EMBL" id="KAG0558623.1"/>
    </source>
</evidence>